<dbReference type="Gene3D" id="3.30.230.10">
    <property type="match status" value="1"/>
</dbReference>
<dbReference type="SUPFAM" id="SSF54211">
    <property type="entry name" value="Ribosomal protein S5 domain 2-like"/>
    <property type="match status" value="1"/>
</dbReference>
<evidence type="ECO:0000256" key="5">
    <source>
        <dbReference type="SAM" id="MobiDB-lite"/>
    </source>
</evidence>
<dbReference type="InterPro" id="IPR000754">
    <property type="entry name" value="Ribosomal_uS9"/>
</dbReference>
<gene>
    <name evidence="6" type="ORF">FA15DRAFT_668693</name>
</gene>
<keyword evidence="3 4" id="KW-0687">Ribonucleoprotein</keyword>
<dbReference type="PROSITE" id="PS00360">
    <property type="entry name" value="RIBOSOMAL_S9"/>
    <property type="match status" value="1"/>
</dbReference>
<dbReference type="AlphaFoldDB" id="A0A5C3KXY3"/>
<dbReference type="InterPro" id="IPR014721">
    <property type="entry name" value="Ribsml_uS5_D2-typ_fold_subgr"/>
</dbReference>
<dbReference type="GO" id="GO:0005763">
    <property type="term" value="C:mitochondrial small ribosomal subunit"/>
    <property type="evidence" value="ECO:0007669"/>
    <property type="project" value="TreeGrafter"/>
</dbReference>
<comment type="similarity">
    <text evidence="1 4">Belongs to the universal ribosomal protein uS9 family.</text>
</comment>
<dbReference type="PANTHER" id="PTHR21569">
    <property type="entry name" value="RIBOSOMAL PROTEIN S9"/>
    <property type="match status" value="1"/>
</dbReference>
<dbReference type="GO" id="GO:0003735">
    <property type="term" value="F:structural constituent of ribosome"/>
    <property type="evidence" value="ECO:0007669"/>
    <property type="project" value="InterPro"/>
</dbReference>
<evidence type="ECO:0000256" key="3">
    <source>
        <dbReference type="ARBA" id="ARBA00023274"/>
    </source>
</evidence>
<dbReference type="GO" id="GO:0006412">
    <property type="term" value="P:translation"/>
    <property type="evidence" value="ECO:0007669"/>
    <property type="project" value="InterPro"/>
</dbReference>
<dbReference type="Pfam" id="PF00380">
    <property type="entry name" value="Ribosomal_S9"/>
    <property type="match status" value="1"/>
</dbReference>
<dbReference type="EMBL" id="ML210189">
    <property type="protein sequence ID" value="TFK25167.1"/>
    <property type="molecule type" value="Genomic_DNA"/>
</dbReference>
<reference evidence="6 7" key="1">
    <citation type="journal article" date="2019" name="Nat. Ecol. Evol.">
        <title>Megaphylogeny resolves global patterns of mushroom evolution.</title>
        <authorList>
            <person name="Varga T."/>
            <person name="Krizsan K."/>
            <person name="Foldi C."/>
            <person name="Dima B."/>
            <person name="Sanchez-Garcia M."/>
            <person name="Sanchez-Ramirez S."/>
            <person name="Szollosi G.J."/>
            <person name="Szarkandi J.G."/>
            <person name="Papp V."/>
            <person name="Albert L."/>
            <person name="Andreopoulos W."/>
            <person name="Angelini C."/>
            <person name="Antonin V."/>
            <person name="Barry K.W."/>
            <person name="Bougher N.L."/>
            <person name="Buchanan P."/>
            <person name="Buyck B."/>
            <person name="Bense V."/>
            <person name="Catcheside P."/>
            <person name="Chovatia M."/>
            <person name="Cooper J."/>
            <person name="Damon W."/>
            <person name="Desjardin D."/>
            <person name="Finy P."/>
            <person name="Geml J."/>
            <person name="Haridas S."/>
            <person name="Hughes K."/>
            <person name="Justo A."/>
            <person name="Karasinski D."/>
            <person name="Kautmanova I."/>
            <person name="Kiss B."/>
            <person name="Kocsube S."/>
            <person name="Kotiranta H."/>
            <person name="LaButti K.M."/>
            <person name="Lechner B.E."/>
            <person name="Liimatainen K."/>
            <person name="Lipzen A."/>
            <person name="Lukacs Z."/>
            <person name="Mihaltcheva S."/>
            <person name="Morgado L.N."/>
            <person name="Niskanen T."/>
            <person name="Noordeloos M.E."/>
            <person name="Ohm R.A."/>
            <person name="Ortiz-Santana B."/>
            <person name="Ovrebo C."/>
            <person name="Racz N."/>
            <person name="Riley R."/>
            <person name="Savchenko A."/>
            <person name="Shiryaev A."/>
            <person name="Soop K."/>
            <person name="Spirin V."/>
            <person name="Szebenyi C."/>
            <person name="Tomsovsky M."/>
            <person name="Tulloss R.E."/>
            <person name="Uehling J."/>
            <person name="Grigoriev I.V."/>
            <person name="Vagvolgyi C."/>
            <person name="Papp T."/>
            <person name="Martin F.M."/>
            <person name="Miettinen O."/>
            <person name="Hibbett D.S."/>
            <person name="Nagy L.G."/>
        </authorList>
    </citation>
    <scope>NUCLEOTIDE SEQUENCE [LARGE SCALE GENOMIC DNA]</scope>
    <source>
        <strain evidence="6 7">CBS 121175</strain>
    </source>
</reference>
<accession>A0A5C3KXY3</accession>
<dbReference type="InterPro" id="IPR020574">
    <property type="entry name" value="Ribosomal_uS9_CS"/>
</dbReference>
<dbReference type="Proteomes" id="UP000307440">
    <property type="component" value="Unassembled WGS sequence"/>
</dbReference>
<dbReference type="GO" id="GO:0003723">
    <property type="term" value="F:RNA binding"/>
    <property type="evidence" value="ECO:0007669"/>
    <property type="project" value="TreeGrafter"/>
</dbReference>
<name>A0A5C3KXY3_COPMA</name>
<dbReference type="OrthoDB" id="10254627at2759"/>
<organism evidence="6 7">
    <name type="scientific">Coprinopsis marcescibilis</name>
    <name type="common">Agaric fungus</name>
    <name type="synonym">Psathyrella marcescibilis</name>
    <dbReference type="NCBI Taxonomy" id="230819"/>
    <lineage>
        <taxon>Eukaryota</taxon>
        <taxon>Fungi</taxon>
        <taxon>Dikarya</taxon>
        <taxon>Basidiomycota</taxon>
        <taxon>Agaricomycotina</taxon>
        <taxon>Agaricomycetes</taxon>
        <taxon>Agaricomycetidae</taxon>
        <taxon>Agaricales</taxon>
        <taxon>Agaricineae</taxon>
        <taxon>Psathyrellaceae</taxon>
        <taxon>Coprinopsis</taxon>
    </lineage>
</organism>
<protein>
    <submittedName>
        <fullName evidence="6">SSU ribosomal protein S9P</fullName>
    </submittedName>
</protein>
<evidence type="ECO:0000313" key="7">
    <source>
        <dbReference type="Proteomes" id="UP000307440"/>
    </source>
</evidence>
<dbReference type="STRING" id="230819.A0A5C3KXY3"/>
<proteinExistence type="inferred from homology"/>
<feature type="compositionally biased region" description="Basic and acidic residues" evidence="5">
    <location>
        <begin position="30"/>
        <end position="44"/>
    </location>
</feature>
<evidence type="ECO:0000256" key="2">
    <source>
        <dbReference type="ARBA" id="ARBA00022980"/>
    </source>
</evidence>
<evidence type="ECO:0000256" key="1">
    <source>
        <dbReference type="ARBA" id="ARBA00005251"/>
    </source>
</evidence>
<dbReference type="PANTHER" id="PTHR21569:SF1">
    <property type="entry name" value="SMALL RIBOSOMAL SUBUNIT PROTEIN US9M"/>
    <property type="match status" value="1"/>
</dbReference>
<sequence length="325" mass="36858">MNVVRNQFRSCFRRTFATATGSYVPPSQLDDVRSSFPREHRDNEGSDGPQSRPAPPSPSFYTTRAKYYDQVAQLERAISMSGHALRRVQLLPLPRFARDSLNEVQPVWKNKDEMTTTFHTKMTLTRYRKITNLLNELNEYYSIAKTAGVLDISQKIYSVISVFESSKKDAVLARGKRKKITLDQYGRSYTVGKRKTSSARVWMIPVQLKAEESQPGPIPVTTILVNNIPLNEYFPQPSDREKITRPLKVGGILGKYNIFALARGGGTTGQSGALCQAISKAVVAHEPDLEAPFKKAKLTRRDPRMVERKKTGFAKARKRYTWVKR</sequence>
<dbReference type="InterPro" id="IPR020568">
    <property type="entry name" value="Ribosomal_Su5_D2-typ_SF"/>
</dbReference>
<keyword evidence="2 4" id="KW-0689">Ribosomal protein</keyword>
<evidence type="ECO:0000256" key="4">
    <source>
        <dbReference type="RuleBase" id="RU003815"/>
    </source>
</evidence>
<evidence type="ECO:0000313" key="6">
    <source>
        <dbReference type="EMBL" id="TFK25167.1"/>
    </source>
</evidence>
<keyword evidence="7" id="KW-1185">Reference proteome</keyword>
<feature type="region of interest" description="Disordered" evidence="5">
    <location>
        <begin position="23"/>
        <end position="59"/>
    </location>
</feature>